<accession>A0A0R2HW55</accession>
<dbReference type="Proteomes" id="UP000051658">
    <property type="component" value="Unassembled WGS sequence"/>
</dbReference>
<dbReference type="GeneID" id="89589398"/>
<reference evidence="1 2" key="1">
    <citation type="journal article" date="2015" name="Genome Announc.">
        <title>Expanding the biotechnology potential of lactobacilli through comparative genomics of 213 strains and associated genera.</title>
        <authorList>
            <person name="Sun Z."/>
            <person name="Harris H.M."/>
            <person name="McCann A."/>
            <person name="Guo C."/>
            <person name="Argimon S."/>
            <person name="Zhang W."/>
            <person name="Yang X."/>
            <person name="Jeffery I.B."/>
            <person name="Cooney J.C."/>
            <person name="Kagawa T.F."/>
            <person name="Liu W."/>
            <person name="Song Y."/>
            <person name="Salvetti E."/>
            <person name="Wrobel A."/>
            <person name="Rasinkangas P."/>
            <person name="Parkhill J."/>
            <person name="Rea M.C."/>
            <person name="O'Sullivan O."/>
            <person name="Ritari J."/>
            <person name="Douillard F.P."/>
            <person name="Paul Ross R."/>
            <person name="Yang R."/>
            <person name="Briner A.E."/>
            <person name="Felis G.E."/>
            <person name="de Vos W.M."/>
            <person name="Barrangou R."/>
            <person name="Klaenhammer T.R."/>
            <person name="Caufield P.W."/>
            <person name="Cui Y."/>
            <person name="Zhang H."/>
            <person name="O'Toole P.W."/>
        </authorList>
    </citation>
    <scope>NUCLEOTIDE SEQUENCE [LARGE SCALE GENOMIC DNA]</scope>
    <source>
        <strain evidence="1 2">DSM 20623</strain>
    </source>
</reference>
<dbReference type="EMBL" id="JQBS01000035">
    <property type="protein sequence ID" value="KRN54821.1"/>
    <property type="molecule type" value="Genomic_DNA"/>
</dbReference>
<dbReference type="PATRIC" id="fig|1449336.4.peg.2449"/>
<comment type="caution">
    <text evidence="1">The sequence shown here is derived from an EMBL/GenBank/DDBJ whole genome shotgun (WGS) entry which is preliminary data.</text>
</comment>
<dbReference type="AlphaFoldDB" id="A0A0R2HW55"/>
<keyword evidence="2" id="KW-1185">Reference proteome</keyword>
<sequence>MRYLYANLVGEWTCVTLDPESTIDGVPLDIWLIDKDNHLYDNPSVTIFYAGVTYQIHSSLLQIFEMTAKKHFS</sequence>
<gene>
    <name evidence="1" type="ORF">IV74_GL002411</name>
</gene>
<protein>
    <submittedName>
        <fullName evidence="1">Uncharacterized protein</fullName>
    </submittedName>
</protein>
<organism evidence="1 2">
    <name type="scientific">Carnobacterium divergens DSM 20623</name>
    <dbReference type="NCBI Taxonomy" id="1449336"/>
    <lineage>
        <taxon>Bacteria</taxon>
        <taxon>Bacillati</taxon>
        <taxon>Bacillota</taxon>
        <taxon>Bacilli</taxon>
        <taxon>Lactobacillales</taxon>
        <taxon>Carnobacteriaceae</taxon>
        <taxon>Carnobacterium</taxon>
    </lineage>
</organism>
<evidence type="ECO:0000313" key="2">
    <source>
        <dbReference type="Proteomes" id="UP000051658"/>
    </source>
</evidence>
<name>A0A0R2HW55_CARDV</name>
<evidence type="ECO:0000313" key="1">
    <source>
        <dbReference type="EMBL" id="KRN54821.1"/>
    </source>
</evidence>
<dbReference type="RefSeq" id="WP_034568693.1">
    <property type="nucleotide sequence ID" value="NZ_JQBS01000035.1"/>
</dbReference>
<proteinExistence type="predicted"/>